<evidence type="ECO:0000259" key="8">
    <source>
        <dbReference type="Pfam" id="PF09335"/>
    </source>
</evidence>
<feature type="transmembrane region" description="Helical" evidence="7">
    <location>
        <begin position="135"/>
        <end position="154"/>
    </location>
</feature>
<feature type="transmembrane region" description="Helical" evidence="7">
    <location>
        <begin position="174"/>
        <end position="192"/>
    </location>
</feature>
<feature type="domain" description="VTT" evidence="8">
    <location>
        <begin position="31"/>
        <end position="155"/>
    </location>
</feature>
<dbReference type="Proteomes" id="UP000196053">
    <property type="component" value="Chromosome I"/>
</dbReference>
<evidence type="ECO:0000256" key="7">
    <source>
        <dbReference type="SAM" id="Phobius"/>
    </source>
</evidence>
<dbReference type="InterPro" id="IPR032816">
    <property type="entry name" value="VTT_dom"/>
</dbReference>
<sequence>MNTISELINEYGLVAMFIIIMLEYACFPVSSEIVLPLSGAVASINNTHFLIILPLSIMAGLIGTGICYAVGWFGGAAIINTIKRKFPKSAKSIEASYDSFSKNGSWAVCIGRVIPLVRTYIALIAGAVRLSPSTYFPASLLGISIWNTLLIGIGYSLRENYNRVAIYYQRYKHYLIPIFLVSAIYLLISNLYKKKKKKSLIDYDN</sequence>
<dbReference type="AlphaFoldDB" id="A0A0K8J4G3"/>
<evidence type="ECO:0000256" key="6">
    <source>
        <dbReference type="ARBA" id="ARBA00023136"/>
    </source>
</evidence>
<protein>
    <recommendedName>
        <fullName evidence="8">VTT domain-containing protein</fullName>
    </recommendedName>
</protein>
<organism evidence="9 10">
    <name type="scientific">Herbinix luporum</name>
    <dbReference type="NCBI Taxonomy" id="1679721"/>
    <lineage>
        <taxon>Bacteria</taxon>
        <taxon>Bacillati</taxon>
        <taxon>Bacillota</taxon>
        <taxon>Clostridia</taxon>
        <taxon>Lachnospirales</taxon>
        <taxon>Lachnospiraceae</taxon>
        <taxon>Herbinix</taxon>
    </lineage>
</organism>
<dbReference type="OrthoDB" id="9813426at2"/>
<dbReference type="PANTHER" id="PTHR42709:SF6">
    <property type="entry name" value="UNDECAPRENYL PHOSPHATE TRANSPORTER A"/>
    <property type="match status" value="1"/>
</dbReference>
<dbReference type="EMBL" id="LN879430">
    <property type="protein sequence ID" value="CUH92244.1"/>
    <property type="molecule type" value="Genomic_DNA"/>
</dbReference>
<dbReference type="InterPro" id="IPR051311">
    <property type="entry name" value="DedA_domain"/>
</dbReference>
<dbReference type="PANTHER" id="PTHR42709">
    <property type="entry name" value="ALKALINE PHOSPHATASE LIKE PROTEIN"/>
    <property type="match status" value="1"/>
</dbReference>
<keyword evidence="10" id="KW-1185">Reference proteome</keyword>
<evidence type="ECO:0000313" key="10">
    <source>
        <dbReference type="Proteomes" id="UP000196053"/>
    </source>
</evidence>
<keyword evidence="5 7" id="KW-1133">Transmembrane helix</keyword>
<keyword evidence="6 7" id="KW-0472">Membrane</keyword>
<accession>A0A0K8J4G3</accession>
<feature type="transmembrane region" description="Helical" evidence="7">
    <location>
        <begin position="51"/>
        <end position="79"/>
    </location>
</feature>
<evidence type="ECO:0000256" key="5">
    <source>
        <dbReference type="ARBA" id="ARBA00022989"/>
    </source>
</evidence>
<dbReference type="GO" id="GO:0005886">
    <property type="term" value="C:plasma membrane"/>
    <property type="evidence" value="ECO:0007669"/>
    <property type="project" value="UniProtKB-SubCell"/>
</dbReference>
<reference evidence="10" key="1">
    <citation type="submission" date="2015-09" db="EMBL/GenBank/DDBJ databases">
        <authorList>
            <person name="Wibberg D."/>
        </authorList>
    </citation>
    <scope>NUCLEOTIDE SEQUENCE [LARGE SCALE GENOMIC DNA]</scope>
    <source>
        <strain evidence="10">SD1D</strain>
    </source>
</reference>
<feature type="transmembrane region" description="Helical" evidence="7">
    <location>
        <begin position="12"/>
        <end position="31"/>
    </location>
</feature>
<name>A0A0K8J4G3_9FIRM</name>
<evidence type="ECO:0000256" key="4">
    <source>
        <dbReference type="ARBA" id="ARBA00022692"/>
    </source>
</evidence>
<keyword evidence="3" id="KW-1003">Cell membrane</keyword>
<dbReference type="KEGG" id="hsd:SD1D_0696"/>
<gene>
    <name evidence="9" type="ORF">SD1D_0696</name>
</gene>
<comment type="similarity">
    <text evidence="2">Belongs to the DedA family.</text>
</comment>
<evidence type="ECO:0000256" key="2">
    <source>
        <dbReference type="ARBA" id="ARBA00010792"/>
    </source>
</evidence>
<dbReference type="Pfam" id="PF09335">
    <property type="entry name" value="VTT_dom"/>
    <property type="match status" value="1"/>
</dbReference>
<evidence type="ECO:0000256" key="3">
    <source>
        <dbReference type="ARBA" id="ARBA00022475"/>
    </source>
</evidence>
<comment type="subcellular location">
    <subcellularLocation>
        <location evidence="1">Cell membrane</location>
        <topology evidence="1">Multi-pass membrane protein</topology>
    </subcellularLocation>
</comment>
<keyword evidence="4 7" id="KW-0812">Transmembrane</keyword>
<evidence type="ECO:0000256" key="1">
    <source>
        <dbReference type="ARBA" id="ARBA00004651"/>
    </source>
</evidence>
<proteinExistence type="inferred from homology"/>
<dbReference type="RefSeq" id="WP_058257627.1">
    <property type="nucleotide sequence ID" value="NZ_DUPS01000061.1"/>
</dbReference>
<evidence type="ECO:0000313" key="9">
    <source>
        <dbReference type="EMBL" id="CUH92244.1"/>
    </source>
</evidence>